<name>A0ABX7MEF9_9RHOO</name>
<dbReference type="GO" id="GO:0032259">
    <property type="term" value="P:methylation"/>
    <property type="evidence" value="ECO:0007669"/>
    <property type="project" value="UniProtKB-KW"/>
</dbReference>
<sequence>MLNKDSALQGSGQTIGEPSPWVVAQAGLLPQGRVLDLACGCGRHARWLAAKGWPVLAVDRDSLALDGLADVPGVETLCCDLEGERWPLAGQVFAGVVVTNYLYRPHLPSLAAMLLPGAVLIYETFMLGQARFGRPSNPDFLLAPDELHHWAIECGLDVLAFEQGEQTVPRPACVQRLCARRPSPGTMI</sequence>
<dbReference type="SUPFAM" id="SSF53335">
    <property type="entry name" value="S-adenosyl-L-methionine-dependent methyltransferases"/>
    <property type="match status" value="1"/>
</dbReference>
<keyword evidence="2" id="KW-0489">Methyltransferase</keyword>
<evidence type="ECO:0000313" key="2">
    <source>
        <dbReference type="EMBL" id="QSI79180.1"/>
    </source>
</evidence>
<dbReference type="InterPro" id="IPR029063">
    <property type="entry name" value="SAM-dependent_MTases_sf"/>
</dbReference>
<evidence type="ECO:0000313" key="3">
    <source>
        <dbReference type="Proteomes" id="UP000663570"/>
    </source>
</evidence>
<evidence type="ECO:0000259" key="1">
    <source>
        <dbReference type="Pfam" id="PF13649"/>
    </source>
</evidence>
<dbReference type="EMBL" id="CP071060">
    <property type="protein sequence ID" value="QSI79180.1"/>
    <property type="molecule type" value="Genomic_DNA"/>
</dbReference>
<gene>
    <name evidence="2" type="ORF">JY500_09920</name>
</gene>
<dbReference type="GO" id="GO:0008168">
    <property type="term" value="F:methyltransferase activity"/>
    <property type="evidence" value="ECO:0007669"/>
    <property type="project" value="UniProtKB-KW"/>
</dbReference>
<proteinExistence type="predicted"/>
<protein>
    <submittedName>
        <fullName evidence="2">Class I SAM-dependent methyltransferase</fullName>
    </submittedName>
</protein>
<dbReference type="Pfam" id="PF13649">
    <property type="entry name" value="Methyltransf_25"/>
    <property type="match status" value="1"/>
</dbReference>
<keyword evidence="2" id="KW-0808">Transferase</keyword>
<organism evidence="2 3">
    <name type="scientific">Niveibacterium microcysteis</name>
    <dbReference type="NCBI Taxonomy" id="2811415"/>
    <lineage>
        <taxon>Bacteria</taxon>
        <taxon>Pseudomonadati</taxon>
        <taxon>Pseudomonadota</taxon>
        <taxon>Betaproteobacteria</taxon>
        <taxon>Rhodocyclales</taxon>
        <taxon>Rhodocyclaceae</taxon>
        <taxon>Niveibacterium</taxon>
    </lineage>
</organism>
<accession>A0ABX7MEF9</accession>
<dbReference type="InterPro" id="IPR041698">
    <property type="entry name" value="Methyltransf_25"/>
</dbReference>
<reference evidence="2 3" key="1">
    <citation type="submission" date="2021-02" db="EMBL/GenBank/DDBJ databases">
        <title>Niveibacterium changnyeongensis HC41.</title>
        <authorList>
            <person name="Kang M."/>
        </authorList>
    </citation>
    <scope>NUCLEOTIDE SEQUENCE [LARGE SCALE GENOMIC DNA]</scope>
    <source>
        <strain evidence="2 3">HC41</strain>
    </source>
</reference>
<dbReference type="Gene3D" id="3.40.50.150">
    <property type="entry name" value="Vaccinia Virus protein VP39"/>
    <property type="match status" value="1"/>
</dbReference>
<dbReference type="Proteomes" id="UP000663570">
    <property type="component" value="Chromosome"/>
</dbReference>
<keyword evidence="3" id="KW-1185">Reference proteome</keyword>
<feature type="domain" description="Methyltransferase" evidence="1">
    <location>
        <begin position="34"/>
        <end position="103"/>
    </location>
</feature>
<dbReference type="CDD" id="cd02440">
    <property type="entry name" value="AdoMet_MTases"/>
    <property type="match status" value="1"/>
</dbReference>